<dbReference type="AlphaFoldDB" id="A0A6S7JNB5"/>
<proteinExistence type="predicted"/>
<dbReference type="EMBL" id="CACRXK020017729">
    <property type="protein sequence ID" value="CAB4031564.1"/>
    <property type="molecule type" value="Genomic_DNA"/>
</dbReference>
<reference evidence="1" key="1">
    <citation type="submission" date="2020-04" db="EMBL/GenBank/DDBJ databases">
        <authorList>
            <person name="Alioto T."/>
            <person name="Alioto T."/>
            <person name="Gomez Garrido J."/>
        </authorList>
    </citation>
    <scope>NUCLEOTIDE SEQUENCE</scope>
    <source>
        <strain evidence="1">A484AB</strain>
    </source>
</reference>
<gene>
    <name evidence="1" type="ORF">PACLA_8A034551</name>
</gene>
<dbReference type="OrthoDB" id="410381at2759"/>
<protein>
    <submittedName>
        <fullName evidence="1">Uncharacterized protein</fullName>
    </submittedName>
</protein>
<name>A0A6S7JNB5_PARCT</name>
<sequence length="204" mass="23478">MYSGKILKQDFFVADIHAPQITRKAKSEYTPWMTNNIKKQIYHRDFLKKNAINTGSENMFVAYKRARNALNKLIKDTKENYYTSVLNDTKNNSKNMWNTINKLTNKKSKTTTITKLKISNDNVIEDRNEISHTFNTYFKTNGENLANELPDTTDAPESYVTPSNSTFQIQNVSEVDVFQLLITLRISKVCGHDKTPPKLLQDSA</sequence>
<dbReference type="Proteomes" id="UP001152795">
    <property type="component" value="Unassembled WGS sequence"/>
</dbReference>
<keyword evidence="2" id="KW-1185">Reference proteome</keyword>
<dbReference type="PANTHER" id="PTHR47510">
    <property type="entry name" value="REVERSE TRANSCRIPTASE DOMAIN-CONTAINING PROTEIN"/>
    <property type="match status" value="1"/>
</dbReference>
<evidence type="ECO:0000313" key="2">
    <source>
        <dbReference type="Proteomes" id="UP001152795"/>
    </source>
</evidence>
<evidence type="ECO:0000313" key="1">
    <source>
        <dbReference type="EMBL" id="CAB4031564.1"/>
    </source>
</evidence>
<accession>A0A6S7JNB5</accession>
<dbReference type="PANTHER" id="PTHR47510:SF3">
    <property type="entry name" value="ENDO_EXONUCLEASE_PHOSPHATASE DOMAIN-CONTAINING PROTEIN"/>
    <property type="match status" value="1"/>
</dbReference>
<organism evidence="1 2">
    <name type="scientific">Paramuricea clavata</name>
    <name type="common">Red gorgonian</name>
    <name type="synonym">Violescent sea-whip</name>
    <dbReference type="NCBI Taxonomy" id="317549"/>
    <lineage>
        <taxon>Eukaryota</taxon>
        <taxon>Metazoa</taxon>
        <taxon>Cnidaria</taxon>
        <taxon>Anthozoa</taxon>
        <taxon>Octocorallia</taxon>
        <taxon>Malacalcyonacea</taxon>
        <taxon>Plexauridae</taxon>
        <taxon>Paramuricea</taxon>
    </lineage>
</organism>
<comment type="caution">
    <text evidence="1">The sequence shown here is derived from an EMBL/GenBank/DDBJ whole genome shotgun (WGS) entry which is preliminary data.</text>
</comment>